<accession>A0ABT5L8M9</accession>
<dbReference type="InterPro" id="IPR050270">
    <property type="entry name" value="DegV_domain_contain"/>
</dbReference>
<dbReference type="PANTHER" id="PTHR33434:SF2">
    <property type="entry name" value="FATTY ACID-BINDING PROTEIN TM_1468"/>
    <property type="match status" value="1"/>
</dbReference>
<dbReference type="Gene3D" id="3.30.1180.10">
    <property type="match status" value="1"/>
</dbReference>
<organism evidence="2 3">
    <name type="scientific">Columbia Basin potato purple top phytoplasma</name>
    <dbReference type="NCBI Taxonomy" id="307134"/>
    <lineage>
        <taxon>Bacteria</taxon>
        <taxon>Bacillati</taxon>
        <taxon>Mycoplasmatota</taxon>
        <taxon>Mollicutes</taxon>
        <taxon>Acholeplasmatales</taxon>
        <taxon>Acholeplasmataceae</taxon>
        <taxon>Candidatus Phytoplasma</taxon>
        <taxon>16SrVI (Clover proliferation group)</taxon>
    </lineage>
</organism>
<dbReference type="InterPro" id="IPR003797">
    <property type="entry name" value="DegV"/>
</dbReference>
<gene>
    <name evidence="2" type="ORF">M8044_000223</name>
</gene>
<dbReference type="PROSITE" id="PS51482">
    <property type="entry name" value="DEGV"/>
    <property type="match status" value="1"/>
</dbReference>
<dbReference type="Pfam" id="PF02645">
    <property type="entry name" value="DegV"/>
    <property type="match status" value="1"/>
</dbReference>
<dbReference type="Gene3D" id="3.40.50.10170">
    <property type="match status" value="1"/>
</dbReference>
<name>A0ABT5L8M9_9MOLU</name>
<dbReference type="EMBL" id="JANHJP010000003">
    <property type="protein sequence ID" value="MDC9032004.1"/>
    <property type="molecule type" value="Genomic_DNA"/>
</dbReference>
<dbReference type="Proteomes" id="UP001221763">
    <property type="component" value="Unassembled WGS sequence"/>
</dbReference>
<reference evidence="2 3" key="1">
    <citation type="journal article" date="2023" name="Plant">
        <title>Draft Genome Sequence Resource of CBPPT1, a 'Candidatus Phytoplasma trifolii'-Related Strain Associated with Potato Purple Top Disease in the Columbia Basin, U.S.A.</title>
        <authorList>
            <person name="Wei W."/>
            <person name="Shao J."/>
            <person name="Bottner-Parker K.D."/>
            <person name="Zhao Y."/>
        </authorList>
    </citation>
    <scope>NUCLEOTIDE SEQUENCE [LARGE SCALE GENOMIC DNA]</scope>
    <source>
        <strain evidence="2 3">CBPPT1</strain>
    </source>
</reference>
<dbReference type="RefSeq" id="WP_273585221.1">
    <property type="nucleotide sequence ID" value="NZ_JANHJP010000003.1"/>
</dbReference>
<dbReference type="SUPFAM" id="SSF82549">
    <property type="entry name" value="DAK1/DegV-like"/>
    <property type="match status" value="1"/>
</dbReference>
<dbReference type="PANTHER" id="PTHR33434">
    <property type="entry name" value="DEGV DOMAIN-CONTAINING PROTEIN DR_1986-RELATED"/>
    <property type="match status" value="1"/>
</dbReference>
<evidence type="ECO:0000256" key="1">
    <source>
        <dbReference type="ARBA" id="ARBA00023121"/>
    </source>
</evidence>
<evidence type="ECO:0000313" key="3">
    <source>
        <dbReference type="Proteomes" id="UP001221763"/>
    </source>
</evidence>
<keyword evidence="3" id="KW-1185">Reference proteome</keyword>
<comment type="caution">
    <text evidence="2">The sequence shown here is derived from an EMBL/GenBank/DDBJ whole genome shotgun (WGS) entry which is preliminary data.</text>
</comment>
<proteinExistence type="predicted"/>
<dbReference type="InterPro" id="IPR043168">
    <property type="entry name" value="DegV_C"/>
</dbReference>
<dbReference type="NCBIfam" id="TIGR00762">
    <property type="entry name" value="DegV"/>
    <property type="match status" value="1"/>
</dbReference>
<protein>
    <submittedName>
        <fullName evidence="2">DegV family protein</fullName>
    </submittedName>
</protein>
<sequence>MNVKKIGFVVDSTVGDNINVNFLSDICVVPLSIIIDNKEFTEKIDNSFLLECVRQKKQVTTSQPSIQLFIEAFNKQLKLGYEHIVCVTISRNFSGTFNSAYKAKQILNNDNITIIDSSIIGPGMLFILKRIREYVYNTNLEYKEIFEKVDKEQKLGSCYFSLENLKQLVISKRISKFKFFIGSLLKIKPILKFQKGLITIEKNVRLWKNYFLYLIECILKFKNLVSKPIEVQIMYVQDDSYLKELTKKIQQLNDPDIKVSIYGPISPILAIHLGSKGFGFYLNILT</sequence>
<evidence type="ECO:0000313" key="2">
    <source>
        <dbReference type="EMBL" id="MDC9032004.1"/>
    </source>
</evidence>
<keyword evidence="1" id="KW-0446">Lipid-binding</keyword>